<proteinExistence type="predicted"/>
<organism evidence="1 2">
    <name type="scientific">Candolleomyces eurysporus</name>
    <dbReference type="NCBI Taxonomy" id="2828524"/>
    <lineage>
        <taxon>Eukaryota</taxon>
        <taxon>Fungi</taxon>
        <taxon>Dikarya</taxon>
        <taxon>Basidiomycota</taxon>
        <taxon>Agaricomycotina</taxon>
        <taxon>Agaricomycetes</taxon>
        <taxon>Agaricomycetidae</taxon>
        <taxon>Agaricales</taxon>
        <taxon>Agaricineae</taxon>
        <taxon>Psathyrellaceae</taxon>
        <taxon>Candolleomyces</taxon>
    </lineage>
</organism>
<sequence>MSTKEQDQYSEEIVTSLKVACEVKEAGQHNCQVAAFNDARAIVGHLQREIINVNQQTGMEFMLVAVRKDIKQFNAPYVFRTLDLFDSFFHNTTKFTLADLVLKLECFFIGGIDGVSQNYIQRLVQLKSRTTAIIKDKLKWYSPLVKLNDNKYEQWRTQHLEHHAAAQVALSQITSDGNGESSHVPIVNNIPLPVVTNIPAVNSENGVTNAPVASKSSPAAAPILTPSPTFMNFGMDGVVIPTKTCKQRKDKGVLRGPRKGK</sequence>
<evidence type="ECO:0000313" key="2">
    <source>
        <dbReference type="Proteomes" id="UP001140091"/>
    </source>
</evidence>
<dbReference type="EMBL" id="JANBPK010001289">
    <property type="protein sequence ID" value="KAJ2923721.1"/>
    <property type="molecule type" value="Genomic_DNA"/>
</dbReference>
<dbReference type="AlphaFoldDB" id="A0A9W8MAW8"/>
<dbReference type="OrthoDB" id="3033638at2759"/>
<comment type="caution">
    <text evidence="1">The sequence shown here is derived from an EMBL/GenBank/DDBJ whole genome shotgun (WGS) entry which is preliminary data.</text>
</comment>
<accession>A0A9W8MAW8</accession>
<evidence type="ECO:0000313" key="1">
    <source>
        <dbReference type="EMBL" id="KAJ2923721.1"/>
    </source>
</evidence>
<name>A0A9W8MAW8_9AGAR</name>
<feature type="non-terminal residue" evidence="1">
    <location>
        <position position="1"/>
    </location>
</feature>
<protein>
    <submittedName>
        <fullName evidence="1">Uncharacterized protein</fullName>
    </submittedName>
</protein>
<gene>
    <name evidence="1" type="ORF">H1R20_g13372</name>
</gene>
<reference evidence="1" key="1">
    <citation type="submission" date="2022-06" db="EMBL/GenBank/DDBJ databases">
        <title>Genome Sequence of Candolleomyces eurysporus.</title>
        <authorList>
            <person name="Buettner E."/>
        </authorList>
    </citation>
    <scope>NUCLEOTIDE SEQUENCE</scope>
    <source>
        <strain evidence="1">VTCC 930004</strain>
    </source>
</reference>
<keyword evidence="2" id="KW-1185">Reference proteome</keyword>
<dbReference type="Proteomes" id="UP001140091">
    <property type="component" value="Unassembled WGS sequence"/>
</dbReference>